<evidence type="ECO:0000313" key="1">
    <source>
        <dbReference type="EMBL" id="MBW4660962.1"/>
    </source>
</evidence>
<proteinExistence type="predicted"/>
<gene>
    <name evidence="1" type="ORF">KME15_19985</name>
</gene>
<dbReference type="SUPFAM" id="SSF46785">
    <property type="entry name" value="Winged helix' DNA-binding domain"/>
    <property type="match status" value="1"/>
</dbReference>
<evidence type="ECO:0000313" key="2">
    <source>
        <dbReference type="Proteomes" id="UP000757435"/>
    </source>
</evidence>
<dbReference type="InterPro" id="IPR036388">
    <property type="entry name" value="WH-like_DNA-bd_sf"/>
</dbReference>
<sequence length="74" mass="8527">MKPRGCATSERSRQILDAVISKPGSNIPALHKEMGITRTILLRHLNLLRADGKVYYTYSAGRRSRLWYPMLLKR</sequence>
<dbReference type="Gene3D" id="1.10.10.10">
    <property type="entry name" value="Winged helix-like DNA-binding domain superfamily/Winged helix DNA-binding domain"/>
    <property type="match status" value="1"/>
</dbReference>
<protein>
    <submittedName>
        <fullName evidence="1">Uncharacterized protein</fullName>
    </submittedName>
</protein>
<accession>A0A951QDS8</accession>
<dbReference type="Proteomes" id="UP000757435">
    <property type="component" value="Unassembled WGS sequence"/>
</dbReference>
<dbReference type="AlphaFoldDB" id="A0A951QDS8"/>
<dbReference type="EMBL" id="JAHHHD010000028">
    <property type="protein sequence ID" value="MBW4660962.1"/>
    <property type="molecule type" value="Genomic_DNA"/>
</dbReference>
<reference evidence="1" key="1">
    <citation type="submission" date="2021-05" db="EMBL/GenBank/DDBJ databases">
        <authorList>
            <person name="Pietrasiak N."/>
            <person name="Ward R."/>
            <person name="Stajich J.E."/>
            <person name="Kurbessoian T."/>
        </authorList>
    </citation>
    <scope>NUCLEOTIDE SEQUENCE</scope>
    <source>
        <strain evidence="1">UHER 2000/2452</strain>
    </source>
</reference>
<organism evidence="1 2">
    <name type="scientific">Drouetiella hepatica Uher 2000/2452</name>
    <dbReference type="NCBI Taxonomy" id="904376"/>
    <lineage>
        <taxon>Bacteria</taxon>
        <taxon>Bacillati</taxon>
        <taxon>Cyanobacteriota</taxon>
        <taxon>Cyanophyceae</taxon>
        <taxon>Oculatellales</taxon>
        <taxon>Oculatellaceae</taxon>
        <taxon>Drouetiella</taxon>
    </lineage>
</organism>
<name>A0A951QDS8_9CYAN</name>
<dbReference type="InterPro" id="IPR036390">
    <property type="entry name" value="WH_DNA-bd_sf"/>
</dbReference>
<comment type="caution">
    <text evidence="1">The sequence shown here is derived from an EMBL/GenBank/DDBJ whole genome shotgun (WGS) entry which is preliminary data.</text>
</comment>
<reference evidence="1" key="2">
    <citation type="journal article" date="2022" name="Microbiol. Resour. Announc.">
        <title>Metagenome Sequencing to Explore Phylogenomics of Terrestrial Cyanobacteria.</title>
        <authorList>
            <person name="Ward R.D."/>
            <person name="Stajich J.E."/>
            <person name="Johansen J.R."/>
            <person name="Huntemann M."/>
            <person name="Clum A."/>
            <person name="Foster B."/>
            <person name="Foster B."/>
            <person name="Roux S."/>
            <person name="Palaniappan K."/>
            <person name="Varghese N."/>
            <person name="Mukherjee S."/>
            <person name="Reddy T.B.K."/>
            <person name="Daum C."/>
            <person name="Copeland A."/>
            <person name="Chen I.A."/>
            <person name="Ivanova N.N."/>
            <person name="Kyrpides N.C."/>
            <person name="Shapiro N."/>
            <person name="Eloe-Fadrosh E.A."/>
            <person name="Pietrasiak N."/>
        </authorList>
    </citation>
    <scope>NUCLEOTIDE SEQUENCE</scope>
    <source>
        <strain evidence="1">UHER 2000/2452</strain>
    </source>
</reference>